<dbReference type="Pfam" id="PF07687">
    <property type="entry name" value="M20_dimer"/>
    <property type="match status" value="1"/>
</dbReference>
<keyword evidence="18" id="KW-1185">Reference proteome</keyword>
<dbReference type="GO" id="GO:0008777">
    <property type="term" value="F:acetylornithine deacetylase activity"/>
    <property type="evidence" value="ECO:0007669"/>
    <property type="project" value="TreeGrafter"/>
</dbReference>
<evidence type="ECO:0000256" key="7">
    <source>
        <dbReference type="ARBA" id="ARBA00022723"/>
    </source>
</evidence>
<accession>A0A1E3W3Z7</accession>
<evidence type="ECO:0000256" key="9">
    <source>
        <dbReference type="ARBA" id="ARBA00022833"/>
    </source>
</evidence>
<dbReference type="STRING" id="1774968.AUC68_02230"/>
<evidence type="ECO:0000256" key="13">
    <source>
        <dbReference type="ARBA" id="ARBA00031891"/>
    </source>
</evidence>
<dbReference type="EC" id="3.5.1.18" evidence="4 15"/>
<organism evidence="17 18">
    <name type="scientific">Methyloceanibacter methanicus</name>
    <dbReference type="NCBI Taxonomy" id="1774968"/>
    <lineage>
        <taxon>Bacteria</taxon>
        <taxon>Pseudomonadati</taxon>
        <taxon>Pseudomonadota</taxon>
        <taxon>Alphaproteobacteria</taxon>
        <taxon>Hyphomicrobiales</taxon>
        <taxon>Hyphomicrobiaceae</taxon>
        <taxon>Methyloceanibacter</taxon>
    </lineage>
</organism>
<keyword evidence="8 15" id="KW-0378">Hydrolase</keyword>
<keyword evidence="7 15" id="KW-0479">Metal-binding</keyword>
<evidence type="ECO:0000313" key="18">
    <source>
        <dbReference type="Proteomes" id="UP000094501"/>
    </source>
</evidence>
<comment type="cofactor">
    <cofactor evidence="15">
        <name>Zn(2+)</name>
        <dbReference type="ChEBI" id="CHEBI:29105"/>
    </cofactor>
    <cofactor evidence="15">
        <name>Co(2+)</name>
        <dbReference type="ChEBI" id="CHEBI:48828"/>
    </cofactor>
    <text evidence="15">Binds 2 Zn(2+) or Co(2+) ions per subunit.</text>
</comment>
<dbReference type="EMBL" id="LPWG01000010">
    <property type="protein sequence ID" value="ODS00232.1"/>
    <property type="molecule type" value="Genomic_DNA"/>
</dbReference>
<protein>
    <recommendedName>
        <fullName evidence="5 15">Succinyl-diaminopimelate desuccinylase</fullName>
        <shortName evidence="15">SDAP desuccinylase</shortName>
        <ecNumber evidence="4 15">3.5.1.18</ecNumber>
    </recommendedName>
    <alternativeName>
        <fullName evidence="13 15">N-succinyl-LL-2,6-diaminoheptanedioate amidohydrolase</fullName>
    </alternativeName>
</protein>
<dbReference type="NCBIfam" id="NF009557">
    <property type="entry name" value="PRK13009.1"/>
    <property type="match status" value="1"/>
</dbReference>
<dbReference type="GO" id="GO:0009089">
    <property type="term" value="P:lysine biosynthetic process via diaminopimelate"/>
    <property type="evidence" value="ECO:0007669"/>
    <property type="project" value="UniProtKB-UniRule"/>
</dbReference>
<evidence type="ECO:0000256" key="11">
    <source>
        <dbReference type="ARBA" id="ARBA00023154"/>
    </source>
</evidence>
<evidence type="ECO:0000259" key="16">
    <source>
        <dbReference type="Pfam" id="PF07687"/>
    </source>
</evidence>
<dbReference type="GO" id="GO:0009014">
    <property type="term" value="F:succinyl-diaminopimelate desuccinylase activity"/>
    <property type="evidence" value="ECO:0007669"/>
    <property type="project" value="UniProtKB-UniRule"/>
</dbReference>
<dbReference type="Gene3D" id="3.40.630.10">
    <property type="entry name" value="Zn peptidases"/>
    <property type="match status" value="2"/>
</dbReference>
<comment type="subunit">
    <text evidence="3 15">Homodimer.</text>
</comment>
<gene>
    <name evidence="15" type="primary">dapE</name>
    <name evidence="17" type="ORF">AUC68_02230</name>
</gene>
<evidence type="ECO:0000256" key="8">
    <source>
        <dbReference type="ARBA" id="ARBA00022801"/>
    </source>
</evidence>
<feature type="active site" evidence="15">
    <location>
        <position position="77"/>
    </location>
</feature>
<dbReference type="UniPathway" id="UPA00034">
    <property type="reaction ID" value="UER00021"/>
</dbReference>
<feature type="binding site" evidence="15">
    <location>
        <position position="144"/>
    </location>
    <ligand>
        <name>Zn(2+)</name>
        <dbReference type="ChEBI" id="CHEBI:29105"/>
        <label>2</label>
    </ligand>
</feature>
<keyword evidence="9 15" id="KW-0862">Zinc</keyword>
<comment type="caution">
    <text evidence="17">The sequence shown here is derived from an EMBL/GenBank/DDBJ whole genome shotgun (WGS) entry which is preliminary data.</text>
</comment>
<evidence type="ECO:0000256" key="1">
    <source>
        <dbReference type="ARBA" id="ARBA00005130"/>
    </source>
</evidence>
<evidence type="ECO:0000256" key="6">
    <source>
        <dbReference type="ARBA" id="ARBA00022605"/>
    </source>
</evidence>
<feature type="binding site" evidence="15">
    <location>
        <position position="108"/>
    </location>
    <ligand>
        <name>Zn(2+)</name>
        <dbReference type="ChEBI" id="CHEBI:29105"/>
        <label>1</label>
    </ligand>
</feature>
<keyword evidence="12 15" id="KW-0170">Cobalt</keyword>
<feature type="binding site" evidence="15">
    <location>
        <position position="75"/>
    </location>
    <ligand>
        <name>Zn(2+)</name>
        <dbReference type="ChEBI" id="CHEBI:29105"/>
        <label>1</label>
    </ligand>
</feature>
<proteinExistence type="inferred from homology"/>
<reference evidence="17 18" key="1">
    <citation type="journal article" date="2016" name="Environ. Microbiol.">
        <title>New Methyloceanibacter diversity from North Sea sediments includes methanotroph containing solely the soluble methane monooxygenase.</title>
        <authorList>
            <person name="Vekeman B."/>
            <person name="Kerckhof F.M."/>
            <person name="Cremers G."/>
            <person name="de Vos P."/>
            <person name="Vandamme P."/>
            <person name="Boon N."/>
            <person name="Op den Camp H.J."/>
            <person name="Heylen K."/>
        </authorList>
    </citation>
    <scope>NUCLEOTIDE SEQUENCE [LARGE SCALE GENOMIC DNA]</scope>
    <source>
        <strain evidence="17 18">R-67174</strain>
    </source>
</reference>
<evidence type="ECO:0000256" key="3">
    <source>
        <dbReference type="ARBA" id="ARBA00011738"/>
    </source>
</evidence>
<dbReference type="NCBIfam" id="TIGR01246">
    <property type="entry name" value="dapE_proteo"/>
    <property type="match status" value="1"/>
</dbReference>
<feature type="domain" description="Peptidase M20 dimerisation" evidence="16">
    <location>
        <begin position="185"/>
        <end position="290"/>
    </location>
</feature>
<dbReference type="InterPro" id="IPR036264">
    <property type="entry name" value="Bact_exopeptidase_dim_dom"/>
</dbReference>
<sequence length="401" mass="42052">MPTPAESAVEIAQSLIRCPSVTPLDEGALDALARPLAAAGFACERLRFSEDGTPDVDNLVARIGSGAPHLCFAGHTDVVPPGDTSLWSHPPFAADIADGRLYGRGASDMKGAIACFAAAAIDYVSARNGIVPGTISLLVTGDEEGPAINGTKKVLAWMEETGLTPDHCLVGEPSNSTVLGETIKIGRRGSLTGHLTVTGQQGHVAYPHLAANPVKGIVSALARLYDTPLDSGSTHFSPSNFEVTSIDVGNPATNVIPVRAEARFNIRFNDNHEAGTLKAMLSDSIAATLANTELGFTLDFAPHGDAFLTKPGALDRLLSQAVAEFTGKTPALSTSGGTSDARFIKDYCPVVEFGLTTETIHKTDENAALADLETLTAIYRRFIARYFETFGDGASGDNDGR</sequence>
<dbReference type="HAMAP" id="MF_01690">
    <property type="entry name" value="DapE"/>
    <property type="match status" value="1"/>
</dbReference>
<dbReference type="AlphaFoldDB" id="A0A1E3W3Z7"/>
<dbReference type="SUPFAM" id="SSF55031">
    <property type="entry name" value="Bacterial exopeptidase dimerisation domain"/>
    <property type="match status" value="1"/>
</dbReference>
<comment type="function">
    <text evidence="15">Catalyzes the hydrolysis of N-succinyl-L,L-diaminopimelic acid (SDAP), forming succinate and LL-2,6-diaminopimelate (DAP), an intermediate involved in the bacterial biosynthesis of lysine and meso-diaminopimelic acid, an essential component of bacterial cell walls.</text>
</comment>
<feature type="binding site" evidence="15">
    <location>
        <position position="172"/>
    </location>
    <ligand>
        <name>Zn(2+)</name>
        <dbReference type="ChEBI" id="CHEBI:29105"/>
        <label>1</label>
    </ligand>
</feature>
<dbReference type="PANTHER" id="PTHR43808">
    <property type="entry name" value="ACETYLORNITHINE DEACETYLASE"/>
    <property type="match status" value="1"/>
</dbReference>
<comment type="similarity">
    <text evidence="2 15">Belongs to the peptidase M20A family. DapE subfamily.</text>
</comment>
<dbReference type="RefSeq" id="WP_069437049.1">
    <property type="nucleotide sequence ID" value="NZ_LPWG01000010.1"/>
</dbReference>
<dbReference type="InterPro" id="IPR011650">
    <property type="entry name" value="Peptidase_M20_dimer"/>
</dbReference>
<dbReference type="SUPFAM" id="SSF53187">
    <property type="entry name" value="Zn-dependent exopeptidases"/>
    <property type="match status" value="1"/>
</dbReference>
<keyword evidence="6 15" id="KW-0028">Amino-acid biosynthesis</keyword>
<dbReference type="GO" id="GO:0008270">
    <property type="term" value="F:zinc ion binding"/>
    <property type="evidence" value="ECO:0007669"/>
    <property type="project" value="UniProtKB-UniRule"/>
</dbReference>
<evidence type="ECO:0000256" key="4">
    <source>
        <dbReference type="ARBA" id="ARBA00011921"/>
    </source>
</evidence>
<dbReference type="PANTHER" id="PTHR43808:SF31">
    <property type="entry name" value="N-ACETYL-L-CITRULLINE DEACETYLASE"/>
    <property type="match status" value="1"/>
</dbReference>
<comment type="pathway">
    <text evidence="1 15">Amino-acid biosynthesis; L-lysine biosynthesis via DAP pathway; LL-2,6-diaminopimelate from (S)-tetrahydrodipicolinate (succinylase route): step 3/3.</text>
</comment>
<feature type="binding site" evidence="15">
    <location>
        <position position="108"/>
    </location>
    <ligand>
        <name>Zn(2+)</name>
        <dbReference type="ChEBI" id="CHEBI:29105"/>
        <label>2</label>
    </ligand>
</feature>
<dbReference type="Pfam" id="PF01546">
    <property type="entry name" value="Peptidase_M20"/>
    <property type="match status" value="1"/>
</dbReference>
<evidence type="ECO:0000256" key="2">
    <source>
        <dbReference type="ARBA" id="ARBA00006746"/>
    </source>
</evidence>
<comment type="catalytic activity">
    <reaction evidence="14 15">
        <text>N-succinyl-(2S,6S)-2,6-diaminopimelate + H2O = (2S,6S)-2,6-diaminopimelate + succinate</text>
        <dbReference type="Rhea" id="RHEA:22608"/>
        <dbReference type="ChEBI" id="CHEBI:15377"/>
        <dbReference type="ChEBI" id="CHEBI:30031"/>
        <dbReference type="ChEBI" id="CHEBI:57609"/>
        <dbReference type="ChEBI" id="CHEBI:58087"/>
        <dbReference type="EC" id="3.5.1.18"/>
    </reaction>
</comment>
<dbReference type="OrthoDB" id="9809784at2"/>
<dbReference type="GO" id="GO:0050897">
    <property type="term" value="F:cobalt ion binding"/>
    <property type="evidence" value="ECO:0007669"/>
    <property type="project" value="UniProtKB-UniRule"/>
</dbReference>
<evidence type="ECO:0000256" key="5">
    <source>
        <dbReference type="ARBA" id="ARBA00022391"/>
    </source>
</evidence>
<dbReference type="Proteomes" id="UP000094501">
    <property type="component" value="Unassembled WGS sequence"/>
</dbReference>
<evidence type="ECO:0000256" key="14">
    <source>
        <dbReference type="ARBA" id="ARBA00051301"/>
    </source>
</evidence>
<keyword evidence="11 15" id="KW-0457">Lysine biosynthesis</keyword>
<evidence type="ECO:0000256" key="15">
    <source>
        <dbReference type="HAMAP-Rule" id="MF_01690"/>
    </source>
</evidence>
<dbReference type="InterPro" id="IPR002933">
    <property type="entry name" value="Peptidase_M20"/>
</dbReference>
<dbReference type="InterPro" id="IPR050072">
    <property type="entry name" value="Peptidase_M20A"/>
</dbReference>
<dbReference type="InterPro" id="IPR005941">
    <property type="entry name" value="DapE_proteobac"/>
</dbReference>
<feature type="active site" description="Proton acceptor" evidence="15">
    <location>
        <position position="143"/>
    </location>
</feature>
<feature type="binding site" evidence="15">
    <location>
        <position position="361"/>
    </location>
    <ligand>
        <name>Zn(2+)</name>
        <dbReference type="ChEBI" id="CHEBI:29105"/>
        <label>2</label>
    </ligand>
</feature>
<evidence type="ECO:0000256" key="12">
    <source>
        <dbReference type="ARBA" id="ARBA00023285"/>
    </source>
</evidence>
<dbReference type="GO" id="GO:0006526">
    <property type="term" value="P:L-arginine biosynthetic process"/>
    <property type="evidence" value="ECO:0007669"/>
    <property type="project" value="TreeGrafter"/>
</dbReference>
<evidence type="ECO:0000313" key="17">
    <source>
        <dbReference type="EMBL" id="ODS00232.1"/>
    </source>
</evidence>
<evidence type="ECO:0000256" key="10">
    <source>
        <dbReference type="ARBA" id="ARBA00022915"/>
    </source>
</evidence>
<dbReference type="GO" id="GO:0019877">
    <property type="term" value="P:diaminopimelate biosynthetic process"/>
    <property type="evidence" value="ECO:0007669"/>
    <property type="project" value="UniProtKB-UniRule"/>
</dbReference>
<dbReference type="CDD" id="cd03891">
    <property type="entry name" value="M20_DapE_proteobac"/>
    <property type="match status" value="1"/>
</dbReference>
<keyword evidence="10 15" id="KW-0220">Diaminopimelate biosynthesis</keyword>
<name>A0A1E3W3Z7_9HYPH</name>